<evidence type="ECO:0000313" key="3">
    <source>
        <dbReference type="EMBL" id="MCJ2179431.1"/>
    </source>
</evidence>
<dbReference type="InterPro" id="IPR050879">
    <property type="entry name" value="Acyltransferase_3"/>
</dbReference>
<feature type="transmembrane region" description="Helical" evidence="1">
    <location>
        <begin position="12"/>
        <end position="30"/>
    </location>
</feature>
<keyword evidence="3" id="KW-0012">Acyltransferase</keyword>
<evidence type="ECO:0000313" key="4">
    <source>
        <dbReference type="Proteomes" id="UP001162880"/>
    </source>
</evidence>
<comment type="caution">
    <text evidence="3">The sequence shown here is derived from an EMBL/GenBank/DDBJ whole genome shotgun (WGS) entry which is preliminary data.</text>
</comment>
<proteinExistence type="predicted"/>
<dbReference type="GO" id="GO:0016746">
    <property type="term" value="F:acyltransferase activity"/>
    <property type="evidence" value="ECO:0007669"/>
    <property type="project" value="UniProtKB-KW"/>
</dbReference>
<reference evidence="3" key="1">
    <citation type="submission" date="2022-03" db="EMBL/GenBank/DDBJ databases">
        <title>Identification of a novel bacterium isolated from mangrove sediments.</title>
        <authorList>
            <person name="Pan X."/>
        </authorList>
    </citation>
    <scope>NUCLEOTIDE SEQUENCE</scope>
    <source>
        <strain evidence="3">B2580</strain>
    </source>
</reference>
<protein>
    <submittedName>
        <fullName evidence="3">Acyltransferase</fullName>
    </submittedName>
</protein>
<sequence length="354" mass="38682">MDEARRITNFDYLRLIAAGMVIFTHGLLLAHGDESLDPLARVYAPGVTLGVLGVMMFFAISGYLVARSADTARAPLHFAIKRILRIYPGLFVCLVTTALLIGAPLSLLGVHAFVQHLYPLRYAVLGLLDPAHATTLPTVHLYDDPAGGRGWLMNGVMWTLRYELICYVMIGVLLIARALRGEVITAIFAALVLAGTLRIHDGRLADFFLVVPIFFGGAVIYFASKRIGPVPLWAAALCLPLGYFLYWSPYGALNYYVLVPVMTLALATAPGLQLPSLSRFGDISYGLYLYHWPVQQAIRACAGAPLSAQTMLGISVPIVIAIAWMSWTIVEKPALALRARLRWRQPHPPLGASS</sequence>
<dbReference type="RefSeq" id="WP_243994394.1">
    <property type="nucleotide sequence ID" value="NZ_JALHLE010000019.1"/>
</dbReference>
<keyword evidence="1" id="KW-0812">Transmembrane</keyword>
<organism evidence="3 4">
    <name type="scientific">Novosphingobium album</name>
    <name type="common">ex Hu et al. 2023</name>
    <dbReference type="NCBI Taxonomy" id="2930093"/>
    <lineage>
        <taxon>Bacteria</taxon>
        <taxon>Pseudomonadati</taxon>
        <taxon>Pseudomonadota</taxon>
        <taxon>Alphaproteobacteria</taxon>
        <taxon>Sphingomonadales</taxon>
        <taxon>Sphingomonadaceae</taxon>
        <taxon>Novosphingobium</taxon>
    </lineage>
</organism>
<keyword evidence="4" id="KW-1185">Reference proteome</keyword>
<name>A0ABT0B3D1_9SPHN</name>
<feature type="transmembrane region" description="Helical" evidence="1">
    <location>
        <begin position="230"/>
        <end position="247"/>
    </location>
</feature>
<evidence type="ECO:0000259" key="2">
    <source>
        <dbReference type="Pfam" id="PF01757"/>
    </source>
</evidence>
<dbReference type="Pfam" id="PF01757">
    <property type="entry name" value="Acyl_transf_3"/>
    <property type="match status" value="1"/>
</dbReference>
<feature type="domain" description="Acyltransferase 3" evidence="2">
    <location>
        <begin position="9"/>
        <end position="324"/>
    </location>
</feature>
<feature type="transmembrane region" description="Helical" evidence="1">
    <location>
        <begin position="42"/>
        <end position="65"/>
    </location>
</feature>
<feature type="transmembrane region" description="Helical" evidence="1">
    <location>
        <begin position="158"/>
        <end position="176"/>
    </location>
</feature>
<accession>A0ABT0B3D1</accession>
<dbReference type="Proteomes" id="UP001162880">
    <property type="component" value="Unassembled WGS sequence"/>
</dbReference>
<dbReference type="EMBL" id="JALHLE010000019">
    <property type="protein sequence ID" value="MCJ2179431.1"/>
    <property type="molecule type" value="Genomic_DNA"/>
</dbReference>
<keyword evidence="3" id="KW-0808">Transferase</keyword>
<dbReference type="InterPro" id="IPR002656">
    <property type="entry name" value="Acyl_transf_3_dom"/>
</dbReference>
<feature type="transmembrane region" description="Helical" evidence="1">
    <location>
        <begin position="183"/>
        <end position="199"/>
    </location>
</feature>
<feature type="transmembrane region" description="Helical" evidence="1">
    <location>
        <begin position="205"/>
        <end position="223"/>
    </location>
</feature>
<keyword evidence="1" id="KW-0472">Membrane</keyword>
<gene>
    <name evidence="3" type="ORF">MTR64_12715</name>
</gene>
<dbReference type="PANTHER" id="PTHR23028">
    <property type="entry name" value="ACETYLTRANSFERASE"/>
    <property type="match status" value="1"/>
</dbReference>
<feature type="transmembrane region" description="Helical" evidence="1">
    <location>
        <begin position="86"/>
        <end position="114"/>
    </location>
</feature>
<evidence type="ECO:0000256" key="1">
    <source>
        <dbReference type="SAM" id="Phobius"/>
    </source>
</evidence>
<keyword evidence="1" id="KW-1133">Transmembrane helix</keyword>